<dbReference type="Proteomes" id="UP000198866">
    <property type="component" value="Unassembled WGS sequence"/>
</dbReference>
<evidence type="ECO:0000313" key="1">
    <source>
        <dbReference type="EMBL" id="SEJ91599.1"/>
    </source>
</evidence>
<dbReference type="RefSeq" id="WP_090870257.1">
    <property type="nucleotide sequence ID" value="NZ_FNYE01000023.1"/>
</dbReference>
<dbReference type="InterPro" id="IPR025599">
    <property type="entry name" value="YjcZ"/>
</dbReference>
<organism evidence="1 2">
    <name type="scientific">Paraburkholderia diazotrophica</name>
    <dbReference type="NCBI Taxonomy" id="667676"/>
    <lineage>
        <taxon>Bacteria</taxon>
        <taxon>Pseudomonadati</taxon>
        <taxon>Pseudomonadota</taxon>
        <taxon>Betaproteobacteria</taxon>
        <taxon>Burkholderiales</taxon>
        <taxon>Burkholderiaceae</taxon>
        <taxon>Paraburkholderia</taxon>
    </lineage>
</organism>
<dbReference type="OrthoDB" id="509040at2"/>
<reference evidence="2" key="1">
    <citation type="submission" date="2016-10" db="EMBL/GenBank/DDBJ databases">
        <authorList>
            <person name="Varghese N."/>
            <person name="Submissions S."/>
        </authorList>
    </citation>
    <scope>NUCLEOTIDE SEQUENCE [LARGE SCALE GENOMIC DNA]</scope>
    <source>
        <strain evidence="2">LMG 26031</strain>
    </source>
</reference>
<dbReference type="Pfam" id="PF13990">
    <property type="entry name" value="YjcZ"/>
    <property type="match status" value="1"/>
</dbReference>
<gene>
    <name evidence="1" type="ORF">SAMN05192539_102376</name>
</gene>
<name>A0A1H7CPN9_9BURK</name>
<keyword evidence="2" id="KW-1185">Reference proteome</keyword>
<protein>
    <submittedName>
        <fullName evidence="1">Sigma E regulatory protein, MucB/RseB</fullName>
    </submittedName>
</protein>
<evidence type="ECO:0000313" key="2">
    <source>
        <dbReference type="Proteomes" id="UP000198866"/>
    </source>
</evidence>
<dbReference type="STRING" id="667676.SAMN05192539_102376"/>
<dbReference type="AlphaFoldDB" id="A0A1H7CPN9"/>
<dbReference type="EMBL" id="FNYE01000023">
    <property type="protein sequence ID" value="SEJ91599.1"/>
    <property type="molecule type" value="Genomic_DNA"/>
</dbReference>
<sequence>MSEAPIDIESAICKTLTCLPEKLVVDFANCVAESTGRLAGQSGRNGFFTRCWEGFTGRSAERQWRLNQNFAEGLDVTLQWLTELTESVARSNLAIGRVHDTVNRMMLELVDVADFSANVRDELRASTSRLEKRLDALASELARVDFIQGVQLNLDQVFNRWRAGRFAGLSPAGRAYAALECLWWGTFGDYCRYQNGPQRHAFVEDAMNRVTAQLAEDARCGTHDRVDSSWWLTSGSAPEQLEGAAALSYLGDTLDPVRSPVAFAVAHTPARLPLEMPLRATPRRIGDALVRELFGEASRG</sequence>
<accession>A0A1H7CPN9</accession>
<proteinExistence type="predicted"/>